<dbReference type="SUPFAM" id="SSF51905">
    <property type="entry name" value="FAD/NAD(P)-binding domain"/>
    <property type="match status" value="1"/>
</dbReference>
<name>C3K2A3_PSEFS</name>
<dbReference type="Pfam" id="PF00732">
    <property type="entry name" value="GMC_oxred_N"/>
    <property type="match status" value="1"/>
</dbReference>
<comment type="cofactor">
    <cofactor evidence="1 6">
        <name>FAD</name>
        <dbReference type="ChEBI" id="CHEBI:57692"/>
    </cofactor>
</comment>
<dbReference type="GO" id="GO:0016614">
    <property type="term" value="F:oxidoreductase activity, acting on CH-OH group of donors"/>
    <property type="evidence" value="ECO:0007669"/>
    <property type="project" value="InterPro"/>
</dbReference>
<evidence type="ECO:0000256" key="1">
    <source>
        <dbReference type="ARBA" id="ARBA00001974"/>
    </source>
</evidence>
<dbReference type="InterPro" id="IPR007867">
    <property type="entry name" value="GMC_OxRtase_C"/>
</dbReference>
<evidence type="ECO:0000259" key="9">
    <source>
        <dbReference type="PROSITE" id="PS00624"/>
    </source>
</evidence>
<reference evidence="11" key="1">
    <citation type="journal article" date="2009" name="Genome Biol.">
        <title>Genomic and genetic analyses of diversity and plant interactions of Pseudomonas fluorescens.</title>
        <authorList>
            <person name="Silby M.W."/>
            <person name="Cerdeno-Tarraga A.M."/>
            <person name="Vernikos G.S."/>
            <person name="Giddens S.R."/>
            <person name="Jackson R.W."/>
            <person name="Preston G.M."/>
            <person name="Zhang X.X."/>
            <person name="Moon C.D."/>
            <person name="Gehrig S.M."/>
            <person name="Godfrey S.A."/>
            <person name="Knight C.G."/>
            <person name="Malone J.G."/>
            <person name="Robinson Z."/>
            <person name="Spiers A.J."/>
            <person name="Harris S."/>
            <person name="Challis G.L."/>
            <person name="Yaxley A.M."/>
            <person name="Harris D."/>
            <person name="Seeger K."/>
            <person name="Murphy L."/>
            <person name="Rutter S."/>
            <person name="Squares R."/>
            <person name="Quail M.A."/>
            <person name="Saunders E."/>
            <person name="Mavromatis K."/>
            <person name="Brettin T.S."/>
            <person name="Bentley S.D."/>
            <person name="Hothersall J."/>
            <person name="Stephens E."/>
            <person name="Thomas C.M."/>
            <person name="Parkhill J."/>
            <person name="Levy S.B."/>
            <person name="Rainey P.B."/>
            <person name="Thomson N.R."/>
        </authorList>
    </citation>
    <scope>NUCLEOTIDE SEQUENCE [LARGE SCALE GENOMIC DNA]</scope>
    <source>
        <strain evidence="11">SBW25</strain>
    </source>
</reference>
<dbReference type="PANTHER" id="PTHR11552">
    <property type="entry name" value="GLUCOSE-METHANOL-CHOLINE GMC OXIDOREDUCTASE"/>
    <property type="match status" value="1"/>
</dbReference>
<keyword evidence="4 6" id="KW-0274">FAD</keyword>
<proteinExistence type="inferred from homology"/>
<evidence type="ECO:0000313" key="11">
    <source>
        <dbReference type="EMBL" id="CAY52417.1"/>
    </source>
</evidence>
<dbReference type="Gene3D" id="3.30.560.10">
    <property type="entry name" value="Glucose Oxidase, domain 3"/>
    <property type="match status" value="1"/>
</dbReference>
<dbReference type="InterPro" id="IPR012132">
    <property type="entry name" value="GMC_OxRdtase"/>
</dbReference>
<dbReference type="PROSITE" id="PS00624">
    <property type="entry name" value="GMC_OXRED_2"/>
    <property type="match status" value="1"/>
</dbReference>
<evidence type="ECO:0000256" key="4">
    <source>
        <dbReference type="ARBA" id="ARBA00022827"/>
    </source>
</evidence>
<reference evidence="10" key="2">
    <citation type="submission" date="2023-10" db="EMBL/GenBank/DDBJ databases">
        <authorList>
            <person name="Fortmann-Grote C."/>
        </authorList>
    </citation>
    <scope>NUCLEOTIDE SEQUENCE</scope>
    <source>
        <strain evidence="10">SBW25</strain>
    </source>
</reference>
<evidence type="ECO:0000256" key="6">
    <source>
        <dbReference type="PIRSR" id="PIRSR000137-2"/>
    </source>
</evidence>
<dbReference type="PROSITE" id="PS00623">
    <property type="entry name" value="GMC_OXRED_1"/>
    <property type="match status" value="1"/>
</dbReference>
<dbReference type="AlphaFoldDB" id="C3K2A3"/>
<dbReference type="KEGG" id="pfs:PFLU_5300"/>
<dbReference type="Gene3D" id="3.50.50.60">
    <property type="entry name" value="FAD/NAD(P)-binding domain"/>
    <property type="match status" value="1"/>
</dbReference>
<evidence type="ECO:0000256" key="2">
    <source>
        <dbReference type="ARBA" id="ARBA00010790"/>
    </source>
</evidence>
<dbReference type="EMBL" id="OV986001">
    <property type="protein sequence ID" value="CAI2799443.1"/>
    <property type="molecule type" value="Genomic_DNA"/>
</dbReference>
<dbReference type="Proteomes" id="UP001152918">
    <property type="component" value="Chromosome"/>
</dbReference>
<feature type="binding site" evidence="6">
    <location>
        <position position="260"/>
    </location>
    <ligand>
        <name>FAD</name>
        <dbReference type="ChEBI" id="CHEBI:57692"/>
    </ligand>
</feature>
<dbReference type="InterPro" id="IPR000172">
    <property type="entry name" value="GMC_OxRdtase_N"/>
</dbReference>
<evidence type="ECO:0000256" key="5">
    <source>
        <dbReference type="ARBA" id="ARBA00023002"/>
    </source>
</evidence>
<keyword evidence="5" id="KW-0560">Oxidoreductase</keyword>
<evidence type="ECO:0000256" key="7">
    <source>
        <dbReference type="RuleBase" id="RU003968"/>
    </source>
</evidence>
<dbReference type="EMBL" id="AM181176">
    <property type="protein sequence ID" value="CAY52417.1"/>
    <property type="molecule type" value="Genomic_DNA"/>
</dbReference>
<dbReference type="GO" id="GO:0050660">
    <property type="term" value="F:flavin adenine dinucleotide binding"/>
    <property type="evidence" value="ECO:0007669"/>
    <property type="project" value="InterPro"/>
</dbReference>
<organism evidence="11">
    <name type="scientific">Pseudomonas fluorescens (strain SBW25)</name>
    <dbReference type="NCBI Taxonomy" id="216595"/>
    <lineage>
        <taxon>Bacteria</taxon>
        <taxon>Pseudomonadati</taxon>
        <taxon>Pseudomonadota</taxon>
        <taxon>Gammaproteobacteria</taxon>
        <taxon>Pseudomonadales</taxon>
        <taxon>Pseudomonadaceae</taxon>
        <taxon>Pseudomonas</taxon>
    </lineage>
</organism>
<protein>
    <submittedName>
        <fullName evidence="10 11">Putative GMC oxidoreductase</fullName>
    </submittedName>
</protein>
<feature type="domain" description="Glucose-methanol-choline oxidoreductase N-terminal" evidence="9">
    <location>
        <begin position="295"/>
        <end position="309"/>
    </location>
</feature>
<gene>
    <name evidence="11" type="ordered locus">PFLU_5300</name>
</gene>
<dbReference type="SUPFAM" id="SSF54373">
    <property type="entry name" value="FAD-linked reductases, C-terminal domain"/>
    <property type="match status" value="1"/>
</dbReference>
<dbReference type="InterPro" id="IPR036188">
    <property type="entry name" value="FAD/NAD-bd_sf"/>
</dbReference>
<comment type="similarity">
    <text evidence="2 7">Belongs to the GMC oxidoreductase family.</text>
</comment>
<dbReference type="Pfam" id="PF05199">
    <property type="entry name" value="GMC_oxred_C"/>
    <property type="match status" value="1"/>
</dbReference>
<accession>C3K2A3</accession>
<evidence type="ECO:0000259" key="8">
    <source>
        <dbReference type="PROSITE" id="PS00623"/>
    </source>
</evidence>
<keyword evidence="3 7" id="KW-0285">Flavoprotein</keyword>
<feature type="domain" description="Glucose-methanol-choline oxidoreductase N-terminal" evidence="8">
    <location>
        <begin position="122"/>
        <end position="145"/>
    </location>
</feature>
<dbReference type="HOGENOM" id="CLU_002865_7_1_6"/>
<dbReference type="PIRSF" id="PIRSF000137">
    <property type="entry name" value="Alcohol_oxidase"/>
    <property type="match status" value="1"/>
</dbReference>
<evidence type="ECO:0000313" key="10">
    <source>
        <dbReference type="EMBL" id="CAI2799443.1"/>
    </source>
</evidence>
<sequence length="593" mass="65229">MSRTVRRSNNNKRSPQRLVKPGRAFAKPQTPLCLAQGITTMKKTFDFIVVGGGSAGCVAAGRLSEDPDTSVCLLEAGGEGRSSLVRIPAATVAMVPTKVNNWAFDTVAQAALLGRTGYQPRGKTLGGSSSINAMIYVRGHQWDYDHWASLGNPGWGYKDVLPYFLRSEHNERLDDAWHGRDGPLWVSDLRSDNPFQQRFLEAARETGLPLNDDFNGAEQEGVGAYQVTQKHGERYSAARAYLLPHIGVRDNLSVETRAQVQRILFEGTRAVGVEVLQHGQVYVLRARREVILAAGAFQTPQLLMLSGVGPKVELQRHGIPLLHELPGVGQNLQDHPDFVFVYKTNSLDAMGVSLGGCLKILKEIWRFRQERRGMLTSNFAEGGAFLKTCDTLDKPDIQLHFVVAPVEDHARTLRMGHGLSCHVCLLRPRSRGSVTLASNDPQAAPLIDPAFLKDPQDLEDMVAAFKLTRRLMQAPSLAKWITRTLYTEGVETDEQIRTLLRERTDSVYHPVGTCRMGDDPLAVVDAQLRVHGLQALRIVDASIMPTLIGGNTNAPTIMIAEKAVDLIRGLPQTHSSARFENAVAAKEVPHVTA</sequence>
<dbReference type="eggNOG" id="COG2303">
    <property type="taxonomic scope" value="Bacteria"/>
</dbReference>
<evidence type="ECO:0000256" key="3">
    <source>
        <dbReference type="ARBA" id="ARBA00022630"/>
    </source>
</evidence>
<dbReference type="PANTHER" id="PTHR11552:SF147">
    <property type="entry name" value="CHOLINE DEHYDROGENASE, MITOCHONDRIAL"/>
    <property type="match status" value="1"/>
</dbReference>